<dbReference type="RefSeq" id="WP_380716295.1">
    <property type="nucleotide sequence ID" value="NZ_JBHSGI010000002.1"/>
</dbReference>
<dbReference type="Pfam" id="PF00034">
    <property type="entry name" value="Cytochrom_C"/>
    <property type="match status" value="1"/>
</dbReference>
<dbReference type="InterPro" id="IPR036909">
    <property type="entry name" value="Cyt_c-like_dom_sf"/>
</dbReference>
<dbReference type="InterPro" id="IPR002327">
    <property type="entry name" value="Cyt_c_1A/1B"/>
</dbReference>
<name>A0ABV9KEN6_9RHOB</name>
<evidence type="ECO:0000259" key="7">
    <source>
        <dbReference type="PROSITE" id="PS51007"/>
    </source>
</evidence>
<evidence type="ECO:0000256" key="2">
    <source>
        <dbReference type="ARBA" id="ARBA00022617"/>
    </source>
</evidence>
<dbReference type="SUPFAM" id="SSF46626">
    <property type="entry name" value="Cytochrome c"/>
    <property type="match status" value="1"/>
</dbReference>
<keyword evidence="4" id="KW-0249">Electron transport</keyword>
<keyword evidence="1" id="KW-0813">Transport</keyword>
<keyword evidence="5 6" id="KW-0408">Iron</keyword>
<accession>A0ABV9KEN6</accession>
<comment type="caution">
    <text evidence="8">The sequence shown here is derived from an EMBL/GenBank/DDBJ whole genome shotgun (WGS) entry which is preliminary data.</text>
</comment>
<evidence type="ECO:0000313" key="8">
    <source>
        <dbReference type="EMBL" id="MFC4668056.1"/>
    </source>
</evidence>
<evidence type="ECO:0000256" key="4">
    <source>
        <dbReference type="ARBA" id="ARBA00022982"/>
    </source>
</evidence>
<proteinExistence type="predicted"/>
<gene>
    <name evidence="8" type="ORF">ACFO5X_05775</name>
</gene>
<dbReference type="InterPro" id="IPR009056">
    <property type="entry name" value="Cyt_c-like_dom"/>
</dbReference>
<organism evidence="8 9">
    <name type="scientific">Seohaeicola nanhaiensis</name>
    <dbReference type="NCBI Taxonomy" id="1387282"/>
    <lineage>
        <taxon>Bacteria</taxon>
        <taxon>Pseudomonadati</taxon>
        <taxon>Pseudomonadota</taxon>
        <taxon>Alphaproteobacteria</taxon>
        <taxon>Rhodobacterales</taxon>
        <taxon>Roseobacteraceae</taxon>
        <taxon>Seohaeicola</taxon>
    </lineage>
</organism>
<evidence type="ECO:0000256" key="1">
    <source>
        <dbReference type="ARBA" id="ARBA00022448"/>
    </source>
</evidence>
<feature type="domain" description="Cytochrome c" evidence="7">
    <location>
        <begin position="66"/>
        <end position="165"/>
    </location>
</feature>
<keyword evidence="2 6" id="KW-0349">Heme</keyword>
<dbReference type="Proteomes" id="UP001595973">
    <property type="component" value="Unassembled WGS sequence"/>
</dbReference>
<evidence type="ECO:0000256" key="6">
    <source>
        <dbReference type="PROSITE-ProRule" id="PRU00433"/>
    </source>
</evidence>
<dbReference type="PROSITE" id="PS51007">
    <property type="entry name" value="CYTC"/>
    <property type="match status" value="1"/>
</dbReference>
<reference evidence="9" key="1">
    <citation type="journal article" date="2019" name="Int. J. Syst. Evol. Microbiol.">
        <title>The Global Catalogue of Microorganisms (GCM) 10K type strain sequencing project: providing services to taxonomists for standard genome sequencing and annotation.</title>
        <authorList>
            <consortium name="The Broad Institute Genomics Platform"/>
            <consortium name="The Broad Institute Genome Sequencing Center for Infectious Disease"/>
            <person name="Wu L."/>
            <person name="Ma J."/>
        </authorList>
    </citation>
    <scope>NUCLEOTIDE SEQUENCE [LARGE SCALE GENOMIC DNA]</scope>
    <source>
        <strain evidence="9">CGMCC 4.7283</strain>
    </source>
</reference>
<keyword evidence="3 6" id="KW-0479">Metal-binding</keyword>
<evidence type="ECO:0000256" key="3">
    <source>
        <dbReference type="ARBA" id="ARBA00022723"/>
    </source>
</evidence>
<dbReference type="PANTHER" id="PTHR11961">
    <property type="entry name" value="CYTOCHROME C"/>
    <property type="match status" value="1"/>
</dbReference>
<keyword evidence="9" id="KW-1185">Reference proteome</keyword>
<evidence type="ECO:0000313" key="9">
    <source>
        <dbReference type="Proteomes" id="UP001595973"/>
    </source>
</evidence>
<dbReference type="PRINTS" id="PR00604">
    <property type="entry name" value="CYTCHRMECIAB"/>
</dbReference>
<dbReference type="Gene3D" id="1.10.760.10">
    <property type="entry name" value="Cytochrome c-like domain"/>
    <property type="match status" value="1"/>
</dbReference>
<evidence type="ECO:0000256" key="5">
    <source>
        <dbReference type="ARBA" id="ARBA00023004"/>
    </source>
</evidence>
<dbReference type="EMBL" id="JBHSGI010000002">
    <property type="protein sequence ID" value="MFC4668056.1"/>
    <property type="molecule type" value="Genomic_DNA"/>
</dbReference>
<sequence>MDTMTTTKVVASLCGAFLVLLLGKWAAEAIYHVGGHGEAAYVIDTGPSESAEPAEQVDFNALVAEADVAKGANVFKKCGACHKIEDGVNGTGPSLYGVVNRDVASEPGFSYSAAMQGVEGTWTPEHLNEFLTNPKGVVPGTTMGFAGLKKIEERADLVAYLESIVK</sequence>
<protein>
    <submittedName>
        <fullName evidence="8">C-type cytochrome</fullName>
    </submittedName>
</protein>